<dbReference type="Pfam" id="PF00720">
    <property type="entry name" value="SSI"/>
    <property type="match status" value="1"/>
</dbReference>
<comment type="caution">
    <text evidence="11">The sequence shown here is derived from an EMBL/GenBank/DDBJ whole genome shotgun (WGS) entry which is preliminary data.</text>
</comment>
<feature type="domain" description="Subtilisin inhibitor" evidence="10">
    <location>
        <begin position="54"/>
        <end position="128"/>
    </location>
</feature>
<organism evidence="11 12">
    <name type="scientific">Nonomuraea typhae</name>
    <dbReference type="NCBI Taxonomy" id="2603600"/>
    <lineage>
        <taxon>Bacteria</taxon>
        <taxon>Bacillati</taxon>
        <taxon>Actinomycetota</taxon>
        <taxon>Actinomycetes</taxon>
        <taxon>Streptosporangiales</taxon>
        <taxon>Streptosporangiaceae</taxon>
        <taxon>Nonomuraea</taxon>
    </lineage>
</organism>
<accession>A0ABW7Z1A0</accession>
<evidence type="ECO:0000256" key="2">
    <source>
        <dbReference type="ARBA" id="ARBA00010472"/>
    </source>
</evidence>
<keyword evidence="9" id="KW-0732">Signal</keyword>
<feature type="signal peptide" evidence="9">
    <location>
        <begin position="1"/>
        <end position="32"/>
    </location>
</feature>
<reference evidence="11 12" key="1">
    <citation type="submission" date="2024-10" db="EMBL/GenBank/DDBJ databases">
        <title>The Natural Products Discovery Center: Release of the First 8490 Sequenced Strains for Exploring Actinobacteria Biosynthetic Diversity.</title>
        <authorList>
            <person name="Kalkreuter E."/>
            <person name="Kautsar S.A."/>
            <person name="Yang D."/>
            <person name="Bader C.D."/>
            <person name="Teijaro C.N."/>
            <person name="Fluegel L."/>
            <person name="Davis C.M."/>
            <person name="Simpson J.R."/>
            <person name="Lauterbach L."/>
            <person name="Steele A.D."/>
            <person name="Gui C."/>
            <person name="Meng S."/>
            <person name="Li G."/>
            <person name="Viehrig K."/>
            <person name="Ye F."/>
            <person name="Su P."/>
            <person name="Kiefer A.F."/>
            <person name="Nichols A."/>
            <person name="Cepeda A.J."/>
            <person name="Yan W."/>
            <person name="Fan B."/>
            <person name="Jiang Y."/>
            <person name="Adhikari A."/>
            <person name="Zheng C.-J."/>
            <person name="Schuster L."/>
            <person name="Cowan T.M."/>
            <person name="Smanski M.J."/>
            <person name="Chevrette M.G."/>
            <person name="De Carvalho L.P.S."/>
            <person name="Shen B."/>
        </authorList>
    </citation>
    <scope>NUCLEOTIDE SEQUENCE [LARGE SCALE GENOMIC DNA]</scope>
    <source>
        <strain evidence="11 12">NPDC050545</strain>
    </source>
</reference>
<evidence type="ECO:0000256" key="9">
    <source>
        <dbReference type="SAM" id="SignalP"/>
    </source>
</evidence>
<protein>
    <submittedName>
        <fullName evidence="11">SSI family serine proteinase inhibitor</fullName>
    </submittedName>
</protein>
<dbReference type="InterPro" id="IPR000691">
    <property type="entry name" value="Prot_inh_I16_SSI"/>
</dbReference>
<dbReference type="PRINTS" id="PR00294">
    <property type="entry name" value="SSBTLNINHBTR"/>
</dbReference>
<evidence type="ECO:0000256" key="8">
    <source>
        <dbReference type="RuleBase" id="RU003471"/>
    </source>
</evidence>
<proteinExistence type="inferred from homology"/>
<dbReference type="InterPro" id="IPR023549">
    <property type="entry name" value="Subtilisin_inhibitor"/>
</dbReference>
<evidence type="ECO:0000313" key="12">
    <source>
        <dbReference type="Proteomes" id="UP001612741"/>
    </source>
</evidence>
<evidence type="ECO:0000256" key="4">
    <source>
        <dbReference type="ARBA" id="ARBA00022525"/>
    </source>
</evidence>
<dbReference type="InterPro" id="IPR036819">
    <property type="entry name" value="Subtilisin_inhibitor-like_sf"/>
</dbReference>
<dbReference type="RefSeq" id="WP_397086868.1">
    <property type="nucleotide sequence ID" value="NZ_JBITGY010000009.1"/>
</dbReference>
<evidence type="ECO:0000313" key="11">
    <source>
        <dbReference type="EMBL" id="MFI6501946.1"/>
    </source>
</evidence>
<keyword evidence="7" id="KW-1015">Disulfide bond</keyword>
<dbReference type="Gene3D" id="3.30.350.10">
    <property type="entry name" value="Subtilisin inhibitor-like"/>
    <property type="match status" value="1"/>
</dbReference>
<evidence type="ECO:0000256" key="6">
    <source>
        <dbReference type="ARBA" id="ARBA00022900"/>
    </source>
</evidence>
<keyword evidence="12" id="KW-1185">Reference proteome</keyword>
<sequence>MHMLTMARRRTKQLAAVAILATAATYAPQALTASPAVASSQAGGIFRLAVTSLSGAVPARTATLTCTPDGGTHGDAVSACDQLRAADGRIDAIPEQPGYCTMESAPVRVSARGFWNGDHRRYARTFENRCLAIRATGGSVLNF</sequence>
<evidence type="ECO:0000256" key="1">
    <source>
        <dbReference type="ARBA" id="ARBA00004613"/>
    </source>
</evidence>
<keyword evidence="4" id="KW-0964">Secreted</keyword>
<evidence type="ECO:0000259" key="10">
    <source>
        <dbReference type="Pfam" id="PF00720"/>
    </source>
</evidence>
<dbReference type="EMBL" id="JBITGY010000009">
    <property type="protein sequence ID" value="MFI6501946.1"/>
    <property type="molecule type" value="Genomic_DNA"/>
</dbReference>
<comment type="similarity">
    <text evidence="2 8">Belongs to the protease inhibitor I16 (SSI) family.</text>
</comment>
<name>A0ABW7Z1A0_9ACTN</name>
<dbReference type="Proteomes" id="UP001612741">
    <property type="component" value="Unassembled WGS sequence"/>
</dbReference>
<evidence type="ECO:0000256" key="5">
    <source>
        <dbReference type="ARBA" id="ARBA00022690"/>
    </source>
</evidence>
<feature type="chain" id="PRO_5045380899" evidence="9">
    <location>
        <begin position="33"/>
        <end position="143"/>
    </location>
</feature>
<evidence type="ECO:0000256" key="3">
    <source>
        <dbReference type="ARBA" id="ARBA00011738"/>
    </source>
</evidence>
<keyword evidence="6 8" id="KW-0722">Serine protease inhibitor</keyword>
<evidence type="ECO:0000256" key="7">
    <source>
        <dbReference type="ARBA" id="ARBA00023157"/>
    </source>
</evidence>
<gene>
    <name evidence="11" type="ORF">ACIBG2_31510</name>
</gene>
<keyword evidence="5 8" id="KW-0646">Protease inhibitor</keyword>
<comment type="subcellular location">
    <subcellularLocation>
        <location evidence="1">Secreted</location>
    </subcellularLocation>
</comment>
<comment type="subunit">
    <text evidence="3">Homodimer.</text>
</comment>
<dbReference type="SUPFAM" id="SSF55399">
    <property type="entry name" value="Subtilisin inhibitor"/>
    <property type="match status" value="1"/>
</dbReference>